<feature type="compositionally biased region" description="Low complexity" evidence="1">
    <location>
        <begin position="7"/>
        <end position="21"/>
    </location>
</feature>
<reference evidence="2" key="2">
    <citation type="journal article" date="2023" name="Plants (Basel)">
        <title>Annotation of the Turnera subulata (Passifloraceae) Draft Genome Reveals the S-Locus Evolved after the Divergence of Turneroideae from Passifloroideae in a Stepwise Manner.</title>
        <authorList>
            <person name="Henning P.M."/>
            <person name="Roalson E.H."/>
            <person name="Mir W."/>
            <person name="McCubbin A.G."/>
            <person name="Shore J.S."/>
        </authorList>
    </citation>
    <scope>NUCLEOTIDE SEQUENCE</scope>
    <source>
        <strain evidence="2">F60SS</strain>
    </source>
</reference>
<name>A0A9Q0G8G2_9ROSI</name>
<sequence>HPLHNYQLQQNQLKQQRSSQKISHFLTLPSSKYNKTGNQKLLRM</sequence>
<feature type="region of interest" description="Disordered" evidence="1">
    <location>
        <begin position="1"/>
        <end position="44"/>
    </location>
</feature>
<accession>A0A9Q0G8G2</accession>
<dbReference type="Proteomes" id="UP001141552">
    <property type="component" value="Unassembled WGS sequence"/>
</dbReference>
<proteinExistence type="predicted"/>
<evidence type="ECO:0000313" key="3">
    <source>
        <dbReference type="Proteomes" id="UP001141552"/>
    </source>
</evidence>
<reference evidence="2" key="1">
    <citation type="submission" date="2022-02" db="EMBL/GenBank/DDBJ databases">
        <authorList>
            <person name="Henning P.M."/>
            <person name="McCubbin A.G."/>
            <person name="Shore J.S."/>
        </authorList>
    </citation>
    <scope>NUCLEOTIDE SEQUENCE</scope>
    <source>
        <strain evidence="2">F60SS</strain>
        <tissue evidence="2">Leaves</tissue>
    </source>
</reference>
<keyword evidence="3" id="KW-1185">Reference proteome</keyword>
<dbReference type="AlphaFoldDB" id="A0A9Q0G8G2"/>
<feature type="non-terminal residue" evidence="2">
    <location>
        <position position="1"/>
    </location>
</feature>
<evidence type="ECO:0000313" key="2">
    <source>
        <dbReference type="EMBL" id="KAJ4844164.1"/>
    </source>
</evidence>
<evidence type="ECO:0000256" key="1">
    <source>
        <dbReference type="SAM" id="MobiDB-lite"/>
    </source>
</evidence>
<comment type="caution">
    <text evidence="2">The sequence shown here is derived from an EMBL/GenBank/DDBJ whole genome shotgun (WGS) entry which is preliminary data.</text>
</comment>
<protein>
    <submittedName>
        <fullName evidence="2">Uncharacterized protein</fullName>
    </submittedName>
</protein>
<organism evidence="2 3">
    <name type="scientific">Turnera subulata</name>
    <dbReference type="NCBI Taxonomy" id="218843"/>
    <lineage>
        <taxon>Eukaryota</taxon>
        <taxon>Viridiplantae</taxon>
        <taxon>Streptophyta</taxon>
        <taxon>Embryophyta</taxon>
        <taxon>Tracheophyta</taxon>
        <taxon>Spermatophyta</taxon>
        <taxon>Magnoliopsida</taxon>
        <taxon>eudicotyledons</taxon>
        <taxon>Gunneridae</taxon>
        <taxon>Pentapetalae</taxon>
        <taxon>rosids</taxon>
        <taxon>fabids</taxon>
        <taxon>Malpighiales</taxon>
        <taxon>Passifloraceae</taxon>
        <taxon>Turnera</taxon>
    </lineage>
</organism>
<dbReference type="EMBL" id="JAKUCV010002034">
    <property type="protein sequence ID" value="KAJ4844164.1"/>
    <property type="molecule type" value="Genomic_DNA"/>
</dbReference>
<feature type="compositionally biased region" description="Polar residues" evidence="1">
    <location>
        <begin position="28"/>
        <end position="44"/>
    </location>
</feature>
<gene>
    <name evidence="2" type="ORF">Tsubulata_022647</name>
</gene>